<keyword evidence="2" id="KW-1185">Reference proteome</keyword>
<sequence length="161" mass="18244">MSSRCKGYLIGSISILLSTVCTPLKSQNDFCGSNNIIAQSSTLQKLTRGKGQLFRYIYKGEEGAPLSTFKLFNNESAIILVCDNSLYEEYYIECTFLGQTDRYNITDTRTVLKEGERFIIYEAINEANQHVTFFGDPEFKKVVAMTFQGVQVLFTNNPKLQ</sequence>
<evidence type="ECO:0008006" key="3">
    <source>
        <dbReference type="Google" id="ProtNLM"/>
    </source>
</evidence>
<dbReference type="Proteomes" id="UP000533637">
    <property type="component" value="Unassembled WGS sequence"/>
</dbReference>
<comment type="caution">
    <text evidence="1">The sequence shown here is derived from an EMBL/GenBank/DDBJ whole genome shotgun (WGS) entry which is preliminary data.</text>
</comment>
<evidence type="ECO:0000313" key="2">
    <source>
        <dbReference type="Proteomes" id="UP000533637"/>
    </source>
</evidence>
<reference evidence="1 2" key="1">
    <citation type="submission" date="2020-08" db="EMBL/GenBank/DDBJ databases">
        <title>Genomic Encyclopedia of Type Strains, Phase IV (KMG-IV): sequencing the most valuable type-strain genomes for metagenomic binning, comparative biology and taxonomic classification.</title>
        <authorList>
            <person name="Goeker M."/>
        </authorList>
    </citation>
    <scope>NUCLEOTIDE SEQUENCE [LARGE SCALE GENOMIC DNA]</scope>
    <source>
        <strain evidence="1 2">DSM 102983</strain>
    </source>
</reference>
<accession>A0ABR6KNQ8</accession>
<name>A0ABR6KNQ8_9BACT</name>
<organism evidence="1 2">
    <name type="scientific">Parabacteroides faecis</name>
    <dbReference type="NCBI Taxonomy" id="1217282"/>
    <lineage>
        <taxon>Bacteria</taxon>
        <taxon>Pseudomonadati</taxon>
        <taxon>Bacteroidota</taxon>
        <taxon>Bacteroidia</taxon>
        <taxon>Bacteroidales</taxon>
        <taxon>Tannerellaceae</taxon>
        <taxon>Parabacteroides</taxon>
    </lineage>
</organism>
<evidence type="ECO:0000313" key="1">
    <source>
        <dbReference type="EMBL" id="MBB4623132.1"/>
    </source>
</evidence>
<protein>
    <recommendedName>
        <fullName evidence="3">Lipoprotein</fullName>
    </recommendedName>
</protein>
<dbReference type="EMBL" id="JACHOC010000006">
    <property type="protein sequence ID" value="MBB4623132.1"/>
    <property type="molecule type" value="Genomic_DNA"/>
</dbReference>
<gene>
    <name evidence="1" type="ORF">GGQ57_003044</name>
</gene>
<dbReference type="RefSeq" id="WP_183671357.1">
    <property type="nucleotide sequence ID" value="NZ_BMPB01000007.1"/>
</dbReference>
<proteinExistence type="predicted"/>